<dbReference type="EMBL" id="JACHXE010000001">
    <property type="protein sequence ID" value="MBB3073891.1"/>
    <property type="molecule type" value="Genomic_DNA"/>
</dbReference>
<evidence type="ECO:0000313" key="2">
    <source>
        <dbReference type="Proteomes" id="UP000572907"/>
    </source>
</evidence>
<sequence>MCAPATTPDGFDAQADRWREEALKAALLARTSAKRLRGQLLVHAGMSSNWARTLPPAAGATMPRAVIIMPIAAQSPSGSRPSRCDDVL</sequence>
<evidence type="ECO:0000313" key="1">
    <source>
        <dbReference type="EMBL" id="MBB3073891.1"/>
    </source>
</evidence>
<reference evidence="1 2" key="1">
    <citation type="submission" date="2020-08" db="EMBL/GenBank/DDBJ databases">
        <title>Genomic Encyclopedia of Type Strains, Phase III (KMG-III): the genomes of soil and plant-associated and newly described type strains.</title>
        <authorList>
            <person name="Whitman W."/>
        </authorList>
    </citation>
    <scope>NUCLEOTIDE SEQUENCE [LARGE SCALE GENOMIC DNA]</scope>
    <source>
        <strain evidence="1 2">CECT 3237</strain>
    </source>
</reference>
<name>A0A7W5EZ07_9ACTN</name>
<accession>A0A7W5EZ07</accession>
<organism evidence="1 2">
    <name type="scientific">Streptomyces violarus</name>
    <dbReference type="NCBI Taxonomy" id="67380"/>
    <lineage>
        <taxon>Bacteria</taxon>
        <taxon>Bacillati</taxon>
        <taxon>Actinomycetota</taxon>
        <taxon>Actinomycetes</taxon>
        <taxon>Kitasatosporales</taxon>
        <taxon>Streptomycetaceae</taxon>
        <taxon>Streptomyces</taxon>
    </lineage>
</organism>
<keyword evidence="2" id="KW-1185">Reference proteome</keyword>
<proteinExistence type="predicted"/>
<comment type="caution">
    <text evidence="1">The sequence shown here is derived from an EMBL/GenBank/DDBJ whole genome shotgun (WGS) entry which is preliminary data.</text>
</comment>
<dbReference type="Proteomes" id="UP000572907">
    <property type="component" value="Unassembled WGS sequence"/>
</dbReference>
<gene>
    <name evidence="1" type="ORF">FHS41_000360</name>
</gene>
<dbReference type="RefSeq" id="WP_184587005.1">
    <property type="nucleotide sequence ID" value="NZ_BMUP01000001.1"/>
</dbReference>
<dbReference type="AlphaFoldDB" id="A0A7W5EZ07"/>
<protein>
    <submittedName>
        <fullName evidence="1">Uncharacterized protein</fullName>
    </submittedName>
</protein>